<protein>
    <submittedName>
        <fullName evidence="2">FRG domain-containing protein</fullName>
    </submittedName>
</protein>
<organism evidence="2 3">
    <name type="scientific">Actomonas aquatica</name>
    <dbReference type="NCBI Taxonomy" id="2866162"/>
    <lineage>
        <taxon>Bacteria</taxon>
        <taxon>Pseudomonadati</taxon>
        <taxon>Verrucomicrobiota</taxon>
        <taxon>Opitutia</taxon>
        <taxon>Opitutales</taxon>
        <taxon>Opitutaceae</taxon>
        <taxon>Actomonas</taxon>
    </lineage>
</organism>
<dbReference type="RefSeq" id="WP_221031245.1">
    <property type="nucleotide sequence ID" value="NZ_CP139781.1"/>
</dbReference>
<dbReference type="SMART" id="SM00901">
    <property type="entry name" value="FRG"/>
    <property type="match status" value="1"/>
</dbReference>
<dbReference type="EMBL" id="CP139781">
    <property type="protein sequence ID" value="WRQ86316.1"/>
    <property type="molecule type" value="Genomic_DNA"/>
</dbReference>
<reference evidence="2 3" key="1">
    <citation type="submission" date="2023-12" db="EMBL/GenBank/DDBJ databases">
        <title>Description of an unclassified Opitutus bacterium of Verrucomicrobiota.</title>
        <authorList>
            <person name="Zhang D.-F."/>
        </authorList>
    </citation>
    <scope>NUCLEOTIDE SEQUENCE [LARGE SCALE GENOMIC DNA]</scope>
    <source>
        <strain evidence="2 3">WL0086</strain>
    </source>
</reference>
<proteinExistence type="predicted"/>
<gene>
    <name evidence="2" type="ORF">K1X11_015985</name>
</gene>
<evidence type="ECO:0000259" key="1">
    <source>
        <dbReference type="SMART" id="SM00901"/>
    </source>
</evidence>
<dbReference type="InterPro" id="IPR014966">
    <property type="entry name" value="FRG-dom"/>
</dbReference>
<name>A0ABZ1C479_9BACT</name>
<keyword evidence="3" id="KW-1185">Reference proteome</keyword>
<dbReference type="Pfam" id="PF08867">
    <property type="entry name" value="FRG"/>
    <property type="match status" value="1"/>
</dbReference>
<accession>A0ABZ1C479</accession>
<evidence type="ECO:0000313" key="2">
    <source>
        <dbReference type="EMBL" id="WRQ86316.1"/>
    </source>
</evidence>
<sequence>MARARFASPAPAVPPEAARTIRTIGEAVAALTDDAFMKDIRPGSSAKRGDDAFGLWFRGHERSNYELTPGMLRNSLRRSGRYVDEVSLVRHFKAMNPDAAPANASDFEWLVTMQHYLTPTRLLDWTENLLVALYFAVRNPAYDDEADAALWLLNARRLNYHTSATARMAELAFDQDPDVVARAALSRSRERIEWHDTFVREMATLRVDRADYRIERIEKALVTEEDKARGVKPVLLDGREVSDAQPLWRDLRDYTARPPRGAKLNLYHKTSYAKPEGIYARLRMPVAVYANRTNSRIRSQAGVFTLHGGKHVHNPNTYVAGRAFKTPVGLPISLVEIDAGLQRSRLLKWLCIPADCRADMRKALAIMGVTEATLFPELDYQSRYLLDRWTYESEGVDDDGEV</sequence>
<evidence type="ECO:0000313" key="3">
    <source>
        <dbReference type="Proteomes" id="UP000738431"/>
    </source>
</evidence>
<dbReference type="Proteomes" id="UP000738431">
    <property type="component" value="Chromosome"/>
</dbReference>
<feature type="domain" description="FRG" evidence="1">
    <location>
        <begin position="51"/>
        <end position="151"/>
    </location>
</feature>